<feature type="coiled-coil region" evidence="1">
    <location>
        <begin position="1010"/>
        <end position="1040"/>
    </location>
</feature>
<feature type="coiled-coil region" evidence="1">
    <location>
        <begin position="834"/>
        <end position="967"/>
    </location>
</feature>
<feature type="compositionally biased region" description="Basic and acidic residues" evidence="2">
    <location>
        <begin position="451"/>
        <end position="462"/>
    </location>
</feature>
<feature type="region of interest" description="Disordered" evidence="2">
    <location>
        <begin position="574"/>
        <end position="635"/>
    </location>
</feature>
<evidence type="ECO:0000313" key="4">
    <source>
        <dbReference type="Proteomes" id="UP001373714"/>
    </source>
</evidence>
<sequence length="1129" mass="127137">MDPSHINHAQAWAWQQKDSQMSNDVEANNVQPTSSSSPMMPDQSMPDNPMIPNTADQNFNISGMPSSNDSNGPPQFQQMAPGGLRMGARMDMGGMGVQPGMQTPTGINTGMFVQAPLPYQQFMQQSALGLQPDPSTMFSPNLPMIPDQLAVPSLEAPTFNTSGSILPQSMMDNPFVPQGMLGQMPNPPMPQPSLFMQPMAPPGGMPQHIMMMQNPQGFQMGGFRPGIQMRPTQGRPMMSRAHPMHVPQMNVQTPGTPQMQLGSAPSPMQISHLNMPVPGTPQMRLRNGPSPMMQVHGNPQAQFGNAPSPMQISQTDIPTSGIPPMQLRSAPSPMQTSQHDIAMSGIPQAKFGSTSNNLPPMEPPGAQGAPPPVPRVRFEGVPTFNPNINVTSHQMRPRVIAPMPASKRDPIHQNTGPSSQAPDSAPFLPVPKAVIGVSEEPISRTYPPQQPKEKLKTGKEPPSETQYDGGKMSVKDYRTYMKNMTYLGKPTGTEKERLHAPLKALGHVPLFAGDLNDFPAVRAHLNALTRWANQCAHITADTMFRYDIYADALADDLHAMKEARKEVLEAIKEFGDTQGHGKNKENEKAKNKENDNDKNKENDVDMDKENSEDKEDEDSEDSDEEDPKIPDPSVATFIRNAKLNKIRLEGVVNLLAHHHRSCPNAPKDIYTFENLSGEVKTAVDLQKEMTDRRTRELETLQNSLKLKSDMLERARGEMKESNEEIAIYQIQIEEIVNENNFIKFQKGRAVQKLLDIQEAAKRLQDRYQKLFTKAAELSKEVGTLKTMLGWVGQMPDLTEEQHQANLENILQYRYQVLLDNTRCVIAENSKMREQLRAETSIQELQNEYNVLKAEKERFQAELQAQASMLKNTQELPGKIGALEKQLKAIKVRWSQDKAKWDQEKTELQREVPNWKSTYELKMKENDAALATKQKEFEKTIEELQKSLAEEKELREGHEKSYNELRTRYGTLNKMRNDAKIAWDQAQDKIKYLEEKYETGRKQHMKLTKLCEEAIDSNDQLTQTSAECQREKQELETKTSQLMEVHKRVLEENAHLKERRLLRKVELEALKQRLKENGPEKIIRVTEGPAGVARAEALLTLADLLQLLGREDFRRYMLAHLKAKGDIKDE</sequence>
<feature type="compositionally biased region" description="Polar residues" evidence="2">
    <location>
        <begin position="412"/>
        <end position="422"/>
    </location>
</feature>
<evidence type="ECO:0000256" key="2">
    <source>
        <dbReference type="SAM" id="MobiDB-lite"/>
    </source>
</evidence>
<protein>
    <submittedName>
        <fullName evidence="3">Uncharacterized protein</fullName>
    </submittedName>
</protein>
<feature type="region of interest" description="Disordered" evidence="2">
    <location>
        <begin position="405"/>
        <end position="470"/>
    </location>
</feature>
<feature type="compositionally biased region" description="Basic and acidic residues" evidence="2">
    <location>
        <begin position="582"/>
        <end position="611"/>
    </location>
</feature>
<evidence type="ECO:0000256" key="1">
    <source>
        <dbReference type="SAM" id="Coils"/>
    </source>
</evidence>
<reference evidence="3 4" key="1">
    <citation type="submission" date="2019-10" db="EMBL/GenBank/DDBJ databases">
        <authorList>
            <person name="Palmer J.M."/>
        </authorList>
    </citation>
    <scope>NUCLEOTIDE SEQUENCE [LARGE SCALE GENOMIC DNA]</scope>
    <source>
        <strain evidence="3 4">TWF730</strain>
    </source>
</reference>
<dbReference type="AlphaFoldDB" id="A0AAV9UE18"/>
<feature type="compositionally biased region" description="Low complexity" evidence="2">
    <location>
        <begin position="31"/>
        <end position="43"/>
    </location>
</feature>
<dbReference type="Proteomes" id="UP001373714">
    <property type="component" value="Unassembled WGS sequence"/>
</dbReference>
<organism evidence="3 4">
    <name type="scientific">Orbilia blumenaviensis</name>
    <dbReference type="NCBI Taxonomy" id="1796055"/>
    <lineage>
        <taxon>Eukaryota</taxon>
        <taxon>Fungi</taxon>
        <taxon>Dikarya</taxon>
        <taxon>Ascomycota</taxon>
        <taxon>Pezizomycotina</taxon>
        <taxon>Orbiliomycetes</taxon>
        <taxon>Orbiliales</taxon>
        <taxon>Orbiliaceae</taxon>
        <taxon>Orbilia</taxon>
    </lineage>
</organism>
<comment type="caution">
    <text evidence="3">The sequence shown here is derived from an EMBL/GenBank/DDBJ whole genome shotgun (WGS) entry which is preliminary data.</text>
</comment>
<accession>A0AAV9UE18</accession>
<proteinExistence type="predicted"/>
<keyword evidence="1" id="KW-0175">Coiled coil</keyword>
<evidence type="ECO:0000313" key="3">
    <source>
        <dbReference type="EMBL" id="KAK6338272.1"/>
    </source>
</evidence>
<name>A0AAV9UE18_9PEZI</name>
<gene>
    <name evidence="3" type="ORF">TWF730_002338</name>
</gene>
<feature type="region of interest" description="Disordered" evidence="2">
    <location>
        <begin position="347"/>
        <end position="372"/>
    </location>
</feature>
<feature type="compositionally biased region" description="Polar residues" evidence="2">
    <location>
        <begin position="16"/>
        <end position="30"/>
    </location>
</feature>
<feature type="compositionally biased region" description="Acidic residues" evidence="2">
    <location>
        <begin position="612"/>
        <end position="626"/>
    </location>
</feature>
<dbReference type="PANTHER" id="PTHR32258">
    <property type="entry name" value="PROTEIN NETWORKED 4A"/>
    <property type="match status" value="1"/>
</dbReference>
<feature type="coiled-coil region" evidence="1">
    <location>
        <begin position="697"/>
        <end position="780"/>
    </location>
</feature>
<keyword evidence="4" id="KW-1185">Reference proteome</keyword>
<dbReference type="EMBL" id="JAVHNS010000012">
    <property type="protein sequence ID" value="KAK6338272.1"/>
    <property type="molecule type" value="Genomic_DNA"/>
</dbReference>
<dbReference type="InterPro" id="IPR051861">
    <property type="entry name" value="NET_actin-binding_domain"/>
</dbReference>
<feature type="region of interest" description="Disordered" evidence="2">
    <location>
        <begin position="1"/>
        <end position="43"/>
    </location>
</feature>
<dbReference type="PANTHER" id="PTHR32258:SF28">
    <property type="entry name" value="PROTEIN NETWORKED 3A-RELATED"/>
    <property type="match status" value="1"/>
</dbReference>